<comment type="catalytic activity">
    <reaction evidence="1 5 6">
        <text>[protein]-peptidylproline (omega=180) = [protein]-peptidylproline (omega=0)</text>
        <dbReference type="Rhea" id="RHEA:16237"/>
        <dbReference type="Rhea" id="RHEA-COMP:10747"/>
        <dbReference type="Rhea" id="RHEA-COMP:10748"/>
        <dbReference type="ChEBI" id="CHEBI:83833"/>
        <dbReference type="ChEBI" id="CHEBI:83834"/>
        <dbReference type="EC" id="5.2.1.8"/>
    </reaction>
</comment>
<evidence type="ECO:0000256" key="3">
    <source>
        <dbReference type="ARBA" id="ARBA00023110"/>
    </source>
</evidence>
<organism evidence="9 10">
    <name type="scientific">Runella aurantiaca</name>
    <dbReference type="NCBI Taxonomy" id="2282308"/>
    <lineage>
        <taxon>Bacteria</taxon>
        <taxon>Pseudomonadati</taxon>
        <taxon>Bacteroidota</taxon>
        <taxon>Cytophagia</taxon>
        <taxon>Cytophagales</taxon>
        <taxon>Spirosomataceae</taxon>
        <taxon>Runella</taxon>
    </lineage>
</organism>
<keyword evidence="4 5" id="KW-0413">Isomerase</keyword>
<feature type="domain" description="PPIase FKBP-type" evidence="8">
    <location>
        <begin position="209"/>
        <end position="290"/>
    </location>
</feature>
<evidence type="ECO:0000313" key="9">
    <source>
        <dbReference type="EMBL" id="RDB06767.1"/>
    </source>
</evidence>
<dbReference type="GO" id="GO:0003755">
    <property type="term" value="F:peptidyl-prolyl cis-trans isomerase activity"/>
    <property type="evidence" value="ECO:0007669"/>
    <property type="project" value="UniProtKB-UniRule"/>
</dbReference>
<dbReference type="PANTHER" id="PTHR43811:SF19">
    <property type="entry name" value="39 KDA FK506-BINDING NUCLEAR PROTEIN"/>
    <property type="match status" value="1"/>
</dbReference>
<keyword evidence="10" id="KW-1185">Reference proteome</keyword>
<evidence type="ECO:0000256" key="5">
    <source>
        <dbReference type="PROSITE-ProRule" id="PRU00277"/>
    </source>
</evidence>
<reference evidence="9 10" key="1">
    <citation type="submission" date="2018-07" db="EMBL/GenBank/DDBJ databases">
        <title>Genome analysis of Runella aurantiaca.</title>
        <authorList>
            <person name="Yang X."/>
        </authorList>
    </citation>
    <scope>NUCLEOTIDE SEQUENCE [LARGE SCALE GENOMIC DNA]</scope>
    <source>
        <strain evidence="9 10">YX9</strain>
    </source>
</reference>
<dbReference type="Pfam" id="PF00254">
    <property type="entry name" value="FKBP_C"/>
    <property type="match status" value="2"/>
</dbReference>
<gene>
    <name evidence="9" type="ORF">DVG78_05610</name>
</gene>
<sequence length="290" mass="32101">MQKHFKRMKQLVVAVLAALSMVSCQKVLENEAEKNYELNEKEIQSYISANNLTMEKSATGLYYKFTATNPTGLKPNIGDQISIHYTLFKLNGVGAKIDSTERLKDKPFTYIYGVNSLIPGMDEALSIMRTGDRALLLMNHFLAFGAQSDDILPAYSALGADVELVKVRNENQQIDDYITEKKLTVTEVTSTGLRFIQTTTTTDAKVAPGDVVRVKYTGKLLNDKQFDSGEIQVRLGGGSVIKGFEEGISKLRYNEKATLIFPSSLGYGVQGSGNVIMPYSPLLFEIEVLK</sequence>
<evidence type="ECO:0000256" key="7">
    <source>
        <dbReference type="SAM" id="SignalP"/>
    </source>
</evidence>
<evidence type="ECO:0000256" key="2">
    <source>
        <dbReference type="ARBA" id="ARBA00006577"/>
    </source>
</evidence>
<feature type="domain" description="PPIase FKBP-type" evidence="8">
    <location>
        <begin position="78"/>
        <end position="168"/>
    </location>
</feature>
<dbReference type="Proteomes" id="UP000253141">
    <property type="component" value="Unassembled WGS sequence"/>
</dbReference>
<comment type="similarity">
    <text evidence="2 6">Belongs to the FKBP-type PPIase family.</text>
</comment>
<dbReference type="PANTHER" id="PTHR43811">
    <property type="entry name" value="FKBP-TYPE PEPTIDYL-PROLYL CIS-TRANS ISOMERASE FKPA"/>
    <property type="match status" value="1"/>
</dbReference>
<dbReference type="SUPFAM" id="SSF54534">
    <property type="entry name" value="FKBP-like"/>
    <property type="match status" value="2"/>
</dbReference>
<comment type="caution">
    <text evidence="9">The sequence shown here is derived from an EMBL/GenBank/DDBJ whole genome shotgun (WGS) entry which is preliminary data.</text>
</comment>
<feature type="signal peptide" evidence="7">
    <location>
        <begin position="1"/>
        <end position="25"/>
    </location>
</feature>
<dbReference type="PROSITE" id="PS51257">
    <property type="entry name" value="PROKAR_LIPOPROTEIN"/>
    <property type="match status" value="1"/>
</dbReference>
<keyword evidence="3 5" id="KW-0697">Rotamase</keyword>
<protein>
    <recommendedName>
        <fullName evidence="6">Peptidyl-prolyl cis-trans isomerase</fullName>
        <ecNumber evidence="6">5.2.1.8</ecNumber>
    </recommendedName>
</protein>
<dbReference type="InterPro" id="IPR001179">
    <property type="entry name" value="PPIase_FKBP_dom"/>
</dbReference>
<keyword evidence="7" id="KW-0732">Signal</keyword>
<dbReference type="Gene3D" id="3.10.50.40">
    <property type="match status" value="2"/>
</dbReference>
<accession>A0A369IED2</accession>
<evidence type="ECO:0000259" key="8">
    <source>
        <dbReference type="PROSITE" id="PS50059"/>
    </source>
</evidence>
<proteinExistence type="inferred from homology"/>
<dbReference type="PROSITE" id="PS50059">
    <property type="entry name" value="FKBP_PPIASE"/>
    <property type="match status" value="2"/>
</dbReference>
<evidence type="ECO:0000256" key="6">
    <source>
        <dbReference type="RuleBase" id="RU003915"/>
    </source>
</evidence>
<evidence type="ECO:0000313" key="10">
    <source>
        <dbReference type="Proteomes" id="UP000253141"/>
    </source>
</evidence>
<dbReference type="EC" id="5.2.1.8" evidence="6"/>
<dbReference type="InterPro" id="IPR046357">
    <property type="entry name" value="PPIase_dom_sf"/>
</dbReference>
<name>A0A369IED2_9BACT</name>
<evidence type="ECO:0000256" key="1">
    <source>
        <dbReference type="ARBA" id="ARBA00000971"/>
    </source>
</evidence>
<evidence type="ECO:0000256" key="4">
    <source>
        <dbReference type="ARBA" id="ARBA00023235"/>
    </source>
</evidence>
<feature type="chain" id="PRO_5016661739" description="Peptidyl-prolyl cis-trans isomerase" evidence="7">
    <location>
        <begin position="26"/>
        <end position="290"/>
    </location>
</feature>
<dbReference type="EMBL" id="QPIW01000003">
    <property type="protein sequence ID" value="RDB06767.1"/>
    <property type="molecule type" value="Genomic_DNA"/>
</dbReference>
<dbReference type="AlphaFoldDB" id="A0A369IED2"/>